<dbReference type="EMBL" id="SWLE01000009">
    <property type="protein sequence ID" value="TNM96127.1"/>
    <property type="molecule type" value="Genomic_DNA"/>
</dbReference>
<evidence type="ECO:0000313" key="24">
    <source>
        <dbReference type="Proteomes" id="UP000516260"/>
    </source>
</evidence>
<keyword evidence="10" id="KW-0227">DNA damage</keyword>
<evidence type="ECO:0000256" key="14">
    <source>
        <dbReference type="ARBA" id="ARBA00023054"/>
    </source>
</evidence>
<dbReference type="PANTHER" id="PTHR15107">
    <property type="entry name" value="RETINOBLASTOMA BINDING PROTEIN 8"/>
    <property type="match status" value="1"/>
</dbReference>
<keyword evidence="9" id="KW-0255">Endonuclease</keyword>
<evidence type="ECO:0000256" key="15">
    <source>
        <dbReference type="ARBA" id="ARBA00023125"/>
    </source>
</evidence>
<evidence type="ECO:0000256" key="11">
    <source>
        <dbReference type="ARBA" id="ARBA00022776"/>
    </source>
</evidence>
<dbReference type="Pfam" id="PF10482">
    <property type="entry name" value="CtIP_N"/>
    <property type="match status" value="1"/>
</dbReference>
<keyword evidence="17" id="KW-0539">Nucleus</keyword>
<sequence>MRDSLLYSRWFSSILQILELFLLQLNLHHNRLWMKMMSSSRLDPGTPKAAELFEDVWKHLGELHQNAVQELEAKVSKLKKERCLDAQKLEVFYNRNQQLKEQNKALQDTISFLEERLRPSECDGCSTLKEDLKNSQDQNLHLLTKLKNERKSLEDENRKLQTELQKARMSRPPHHQSKKRVSYQDSPVLHSSLPVANRLRKPRHSNRSQRVRYAETHFSSNKSLLSGQFASLSIITVVFKEKRFFIVSLEPVDAAETVRRAEVLVPNTCEYDPPDNVNLQSEEVVAETCVVELFNKPQLADLFLRVAGFFLTLFALRPPRCLRPPLAVVLSPDSTTDRSPSLLPRVQRFSQEASTHKTKRKKEECEPEGQEDNKPGKREDEIRETASSFHRQSFKEPPNKKVRAFFWTISVEHGFVLWKPKHRAEPTWSMDPALAVSMYDAEEAQPRDEEQHHGELADTDCTWISHSVLQRSAGLGQKANDSLDMLFDTTACGEYKSFNGSQRGQSQLSEEEEEQEEDPGNAPKLRYPAQNSTIDVSYKNTFKVFY</sequence>
<dbReference type="GO" id="GO:0051321">
    <property type="term" value="P:meiotic cell cycle"/>
    <property type="evidence" value="ECO:0007669"/>
    <property type="project" value="UniProtKB-KW"/>
</dbReference>
<evidence type="ECO:0000256" key="6">
    <source>
        <dbReference type="ARBA" id="ARBA00022553"/>
    </source>
</evidence>
<keyword evidence="5" id="KW-0158">Chromosome</keyword>
<feature type="compositionally biased region" description="Polar residues" evidence="21">
    <location>
        <begin position="498"/>
        <end position="508"/>
    </location>
</feature>
<dbReference type="GO" id="GO:0004519">
    <property type="term" value="F:endonuclease activity"/>
    <property type="evidence" value="ECO:0007669"/>
    <property type="project" value="UniProtKB-KW"/>
</dbReference>
<dbReference type="GO" id="GO:0051301">
    <property type="term" value="P:cell division"/>
    <property type="evidence" value="ECO:0007669"/>
    <property type="project" value="UniProtKB-KW"/>
</dbReference>
<feature type="compositionally biased region" description="Basic residues" evidence="21">
    <location>
        <begin position="168"/>
        <end position="181"/>
    </location>
</feature>
<feature type="region of interest" description="Disordered" evidence="21">
    <location>
        <begin position="498"/>
        <end position="530"/>
    </location>
</feature>
<feature type="region of interest" description="Disordered" evidence="21">
    <location>
        <begin position="151"/>
        <end position="185"/>
    </location>
</feature>
<evidence type="ECO:0000256" key="18">
    <source>
        <dbReference type="ARBA" id="ARBA00023254"/>
    </source>
</evidence>
<keyword evidence="7" id="KW-0132">Cell division</keyword>
<evidence type="ECO:0000256" key="13">
    <source>
        <dbReference type="ARBA" id="ARBA00022833"/>
    </source>
</evidence>
<evidence type="ECO:0000256" key="4">
    <source>
        <dbReference type="ARBA" id="ARBA00020680"/>
    </source>
</evidence>
<keyword evidence="16" id="KW-0234">DNA repair</keyword>
<comment type="caution">
    <text evidence="23">The sequence shown here is derived from an EMBL/GenBank/DDBJ whole genome shotgun (WGS) entry which is preliminary data.</text>
</comment>
<gene>
    <name evidence="23" type="ORF">fugu_015788</name>
</gene>
<dbReference type="InterPro" id="IPR033316">
    <property type="entry name" value="RBBP8-like"/>
</dbReference>
<dbReference type="GO" id="GO:0003684">
    <property type="term" value="F:damaged DNA binding"/>
    <property type="evidence" value="ECO:0007669"/>
    <property type="project" value="TreeGrafter"/>
</dbReference>
<dbReference type="AlphaFoldDB" id="A0A4Z2BW77"/>
<keyword evidence="15" id="KW-0238">DNA-binding</keyword>
<evidence type="ECO:0000256" key="2">
    <source>
        <dbReference type="ARBA" id="ARBA00004286"/>
    </source>
</evidence>
<evidence type="ECO:0000256" key="8">
    <source>
        <dbReference type="ARBA" id="ARBA00022722"/>
    </source>
</evidence>
<organism evidence="23 24">
    <name type="scientific">Takifugu bimaculatus</name>
    <dbReference type="NCBI Taxonomy" id="433685"/>
    <lineage>
        <taxon>Eukaryota</taxon>
        <taxon>Metazoa</taxon>
        <taxon>Chordata</taxon>
        <taxon>Craniata</taxon>
        <taxon>Vertebrata</taxon>
        <taxon>Euteleostomi</taxon>
        <taxon>Actinopterygii</taxon>
        <taxon>Neopterygii</taxon>
        <taxon>Teleostei</taxon>
        <taxon>Neoteleostei</taxon>
        <taxon>Acanthomorphata</taxon>
        <taxon>Eupercaria</taxon>
        <taxon>Tetraodontiformes</taxon>
        <taxon>Tetradontoidea</taxon>
        <taxon>Tetraodontidae</taxon>
        <taxon>Takifugu</taxon>
    </lineage>
</organism>
<keyword evidence="24" id="KW-1185">Reference proteome</keyword>
<dbReference type="GO" id="GO:0005634">
    <property type="term" value="C:nucleus"/>
    <property type="evidence" value="ECO:0007669"/>
    <property type="project" value="UniProtKB-SubCell"/>
</dbReference>
<comment type="subcellular location">
    <subcellularLocation>
        <location evidence="2">Chromosome</location>
    </subcellularLocation>
    <subcellularLocation>
        <location evidence="1">Nucleus</location>
    </subcellularLocation>
</comment>
<reference evidence="23 24" key="1">
    <citation type="submission" date="2019-04" db="EMBL/GenBank/DDBJ databases">
        <title>The sequence and de novo assembly of Takifugu bimaculatus genome using PacBio and Hi-C technologies.</title>
        <authorList>
            <person name="Xu P."/>
            <person name="Liu B."/>
            <person name="Zhou Z."/>
        </authorList>
    </citation>
    <scope>NUCLEOTIDE SEQUENCE [LARGE SCALE GENOMIC DNA]</scope>
    <source>
        <strain evidence="23">TB-2018</strain>
        <tissue evidence="23">Muscle</tissue>
    </source>
</reference>
<evidence type="ECO:0000259" key="22">
    <source>
        <dbReference type="Pfam" id="PF10482"/>
    </source>
</evidence>
<evidence type="ECO:0000256" key="21">
    <source>
        <dbReference type="SAM" id="MobiDB-lite"/>
    </source>
</evidence>
<keyword evidence="19" id="KW-0131">Cell cycle</keyword>
<feature type="compositionally biased region" description="Basic and acidic residues" evidence="21">
    <location>
        <begin position="151"/>
        <end position="161"/>
    </location>
</feature>
<keyword evidence="18" id="KW-0469">Meiosis</keyword>
<dbReference type="InterPro" id="IPR019518">
    <property type="entry name" value="CtIP_N"/>
</dbReference>
<dbReference type="PANTHER" id="PTHR15107:SF4">
    <property type="entry name" value="DNA ENDONUCLEASE RBBP8"/>
    <property type="match status" value="1"/>
</dbReference>
<evidence type="ECO:0000256" key="16">
    <source>
        <dbReference type="ARBA" id="ARBA00023204"/>
    </source>
</evidence>
<evidence type="ECO:0000256" key="10">
    <source>
        <dbReference type="ARBA" id="ARBA00022763"/>
    </source>
</evidence>
<feature type="domain" description="DNA endonuclease Ctp1 N-terminal" evidence="22">
    <location>
        <begin position="53"/>
        <end position="165"/>
    </location>
</feature>
<feature type="region of interest" description="Disordered" evidence="21">
    <location>
        <begin position="332"/>
        <end position="395"/>
    </location>
</feature>
<proteinExistence type="inferred from homology"/>
<keyword evidence="8" id="KW-0540">Nuclease</keyword>
<evidence type="ECO:0000256" key="7">
    <source>
        <dbReference type="ARBA" id="ARBA00022618"/>
    </source>
</evidence>
<keyword evidence="11" id="KW-0498">Mitosis</keyword>
<dbReference type="GO" id="GO:0010792">
    <property type="term" value="P:DNA double-strand break processing involved in repair via single-strand annealing"/>
    <property type="evidence" value="ECO:0007669"/>
    <property type="project" value="TreeGrafter"/>
</dbReference>
<evidence type="ECO:0000256" key="19">
    <source>
        <dbReference type="ARBA" id="ARBA00023306"/>
    </source>
</evidence>
<dbReference type="GO" id="GO:0005694">
    <property type="term" value="C:chromosome"/>
    <property type="evidence" value="ECO:0007669"/>
    <property type="project" value="UniProtKB-SubCell"/>
</dbReference>
<name>A0A4Z2BW77_9TELE</name>
<evidence type="ECO:0000256" key="3">
    <source>
        <dbReference type="ARBA" id="ARBA00007496"/>
    </source>
</evidence>
<keyword evidence="12" id="KW-0378">Hydrolase</keyword>
<accession>A0A4Z2BW77</accession>
<dbReference type="GO" id="GO:0016787">
    <property type="term" value="F:hydrolase activity"/>
    <property type="evidence" value="ECO:0007669"/>
    <property type="project" value="UniProtKB-KW"/>
</dbReference>
<dbReference type="Proteomes" id="UP000516260">
    <property type="component" value="Chromosome 17"/>
</dbReference>
<evidence type="ECO:0000256" key="1">
    <source>
        <dbReference type="ARBA" id="ARBA00004123"/>
    </source>
</evidence>
<protein>
    <recommendedName>
        <fullName evidence="4">DNA endonuclease RBBP8</fullName>
    </recommendedName>
</protein>
<feature type="coiled-coil region" evidence="20">
    <location>
        <begin position="61"/>
        <end position="116"/>
    </location>
</feature>
<feature type="compositionally biased region" description="Basic and acidic residues" evidence="21">
    <location>
        <begin position="371"/>
        <end position="384"/>
    </location>
</feature>
<evidence type="ECO:0000256" key="9">
    <source>
        <dbReference type="ARBA" id="ARBA00022759"/>
    </source>
</evidence>
<comment type="similarity">
    <text evidence="3">Belongs to the COM1/SAE2/CtIP family.</text>
</comment>
<evidence type="ECO:0000256" key="12">
    <source>
        <dbReference type="ARBA" id="ARBA00022801"/>
    </source>
</evidence>
<keyword evidence="14 20" id="KW-0175">Coiled coil</keyword>
<keyword evidence="6" id="KW-0597">Phosphoprotein</keyword>
<keyword evidence="13" id="KW-0862">Zinc</keyword>
<evidence type="ECO:0000313" key="23">
    <source>
        <dbReference type="EMBL" id="TNM96127.1"/>
    </source>
</evidence>
<evidence type="ECO:0000256" key="20">
    <source>
        <dbReference type="SAM" id="Coils"/>
    </source>
</evidence>
<feature type="compositionally biased region" description="Acidic residues" evidence="21">
    <location>
        <begin position="509"/>
        <end position="519"/>
    </location>
</feature>
<evidence type="ECO:0000256" key="5">
    <source>
        <dbReference type="ARBA" id="ARBA00022454"/>
    </source>
</evidence>
<evidence type="ECO:0000256" key="17">
    <source>
        <dbReference type="ARBA" id="ARBA00023242"/>
    </source>
</evidence>